<dbReference type="EMBL" id="JANJQO010000950">
    <property type="protein sequence ID" value="KAJ2973592.1"/>
    <property type="molecule type" value="Genomic_DNA"/>
</dbReference>
<gene>
    <name evidence="1" type="ORF">NQ176_g6518</name>
</gene>
<protein>
    <submittedName>
        <fullName evidence="1">Uncharacterized protein</fullName>
    </submittedName>
</protein>
<evidence type="ECO:0000313" key="2">
    <source>
        <dbReference type="Proteomes" id="UP001143910"/>
    </source>
</evidence>
<proteinExistence type="predicted"/>
<sequence>MDGSRPESNWTQYKFQEAASHDLALGGRYGNEIAKNLAVSVNPTAKLCGQIVREAMRKEYGPGFMGPEN</sequence>
<dbReference type="Proteomes" id="UP001143910">
    <property type="component" value="Unassembled WGS sequence"/>
</dbReference>
<name>A0ACC1N3V7_9HYPO</name>
<evidence type="ECO:0000313" key="1">
    <source>
        <dbReference type="EMBL" id="KAJ2973592.1"/>
    </source>
</evidence>
<accession>A0ACC1N3V7</accession>
<keyword evidence="2" id="KW-1185">Reference proteome</keyword>
<comment type="caution">
    <text evidence="1">The sequence shown here is derived from an EMBL/GenBank/DDBJ whole genome shotgun (WGS) entry which is preliminary data.</text>
</comment>
<organism evidence="1 2">
    <name type="scientific">Zarea fungicola</name>
    <dbReference type="NCBI Taxonomy" id="93591"/>
    <lineage>
        <taxon>Eukaryota</taxon>
        <taxon>Fungi</taxon>
        <taxon>Dikarya</taxon>
        <taxon>Ascomycota</taxon>
        <taxon>Pezizomycotina</taxon>
        <taxon>Sordariomycetes</taxon>
        <taxon>Hypocreomycetidae</taxon>
        <taxon>Hypocreales</taxon>
        <taxon>Cordycipitaceae</taxon>
        <taxon>Zarea</taxon>
    </lineage>
</organism>
<reference evidence="1" key="1">
    <citation type="submission" date="2022-08" db="EMBL/GenBank/DDBJ databases">
        <title>Genome Sequence of Lecanicillium fungicola.</title>
        <authorList>
            <person name="Buettner E."/>
        </authorList>
    </citation>
    <scope>NUCLEOTIDE SEQUENCE</scope>
    <source>
        <strain evidence="1">Babe33</strain>
    </source>
</reference>